<dbReference type="OrthoDB" id="10646200at2759"/>
<dbReference type="Proteomes" id="UP000002630">
    <property type="component" value="Linkage Group LG09"/>
</dbReference>
<feature type="compositionally biased region" description="Basic residues" evidence="1">
    <location>
        <begin position="271"/>
        <end position="280"/>
    </location>
</feature>
<feature type="compositionally biased region" description="Low complexity" evidence="1">
    <location>
        <begin position="233"/>
        <end position="242"/>
    </location>
</feature>
<feature type="compositionally biased region" description="Basic and acidic residues" evidence="1">
    <location>
        <begin position="347"/>
        <end position="356"/>
    </location>
</feature>
<keyword evidence="3" id="KW-1185">Reference proteome</keyword>
<dbReference type="AlphaFoldDB" id="D7G999"/>
<proteinExistence type="predicted"/>
<feature type="compositionally biased region" description="Gly residues" evidence="1">
    <location>
        <begin position="291"/>
        <end position="301"/>
    </location>
</feature>
<dbReference type="EMBL" id="FN649734">
    <property type="protein sequence ID" value="CBJ28242.1"/>
    <property type="molecule type" value="Genomic_DNA"/>
</dbReference>
<dbReference type="InParanoid" id="D7G999"/>
<organism evidence="2 3">
    <name type="scientific">Ectocarpus siliculosus</name>
    <name type="common">Brown alga</name>
    <name type="synonym">Conferva siliculosa</name>
    <dbReference type="NCBI Taxonomy" id="2880"/>
    <lineage>
        <taxon>Eukaryota</taxon>
        <taxon>Sar</taxon>
        <taxon>Stramenopiles</taxon>
        <taxon>Ochrophyta</taxon>
        <taxon>PX clade</taxon>
        <taxon>Phaeophyceae</taxon>
        <taxon>Ectocarpales</taxon>
        <taxon>Ectocarpaceae</taxon>
        <taxon>Ectocarpus</taxon>
    </lineage>
</organism>
<evidence type="ECO:0000313" key="3">
    <source>
        <dbReference type="Proteomes" id="UP000002630"/>
    </source>
</evidence>
<feature type="compositionally biased region" description="Acidic residues" evidence="1">
    <location>
        <begin position="144"/>
        <end position="165"/>
    </location>
</feature>
<sequence length="374" mass="37822">MSGGVPKRAQWADDTDSDVDEVIAMPIFNNAASSSSWTPCKRGGWRGFRATDPPLPVCVESASWWMSRCWKASVTMSWCAGLGPGTCRFDDHVTGITPGSSRKAVAAVGTKSSGKKGMTSWADSDTESDVDNAGPPPKKLDAFGESESESESESEDESEDDEEEPPANTGVVGSAAVAGEEEPESAAVTGDDATKVLNLSKKERKALKQKELDDLDALLGEFGVDVAPEEPATEANGSAAAAAGGGDAGADVAAAAAAGAVAGEGGEGAGGKKKKKKKKGAAAADKKTGAAGEGEGDGGALAAGDKGRGEEPPVVVIQPITAALKKKGKKKSSAGGGANHGAAALKAAKEAAEKEGKKKKKRDKKNFNQAPPGK</sequence>
<feature type="region of interest" description="Disordered" evidence="1">
    <location>
        <begin position="226"/>
        <end position="374"/>
    </location>
</feature>
<feature type="compositionally biased region" description="Low complexity" evidence="1">
    <location>
        <begin position="249"/>
        <end position="261"/>
    </location>
</feature>
<protein>
    <submittedName>
        <fullName evidence="2">Uncharacterized protein</fullName>
    </submittedName>
</protein>
<accession>D7G999</accession>
<name>D7G999_ECTSI</name>
<gene>
    <name evidence="2" type="ORF">Esi_0097_0008</name>
</gene>
<dbReference type="OMA" id="AEKEVFW"/>
<evidence type="ECO:0000313" key="2">
    <source>
        <dbReference type="EMBL" id="CBJ28242.1"/>
    </source>
</evidence>
<feature type="region of interest" description="Disordered" evidence="1">
    <location>
        <begin position="95"/>
        <end position="196"/>
    </location>
</feature>
<evidence type="ECO:0000256" key="1">
    <source>
        <dbReference type="SAM" id="MobiDB-lite"/>
    </source>
</evidence>
<dbReference type="EMBL" id="FN649212">
    <property type="protein sequence ID" value="CBJ28242.1"/>
    <property type="molecule type" value="Genomic_DNA"/>
</dbReference>
<reference evidence="2 3" key="1">
    <citation type="journal article" date="2010" name="Nature">
        <title>The Ectocarpus genome and the independent evolution of multicellularity in brown algae.</title>
        <authorList>
            <person name="Cock J.M."/>
            <person name="Sterck L."/>
            <person name="Rouze P."/>
            <person name="Scornet D."/>
            <person name="Allen A.E."/>
            <person name="Amoutzias G."/>
            <person name="Anthouard V."/>
            <person name="Artiguenave F."/>
            <person name="Aury J.M."/>
            <person name="Badger J.H."/>
            <person name="Beszteri B."/>
            <person name="Billiau K."/>
            <person name="Bonnet E."/>
            <person name="Bothwell J.H."/>
            <person name="Bowler C."/>
            <person name="Boyen C."/>
            <person name="Brownlee C."/>
            <person name="Carrano C.J."/>
            <person name="Charrier B."/>
            <person name="Cho G.Y."/>
            <person name="Coelho S.M."/>
            <person name="Collen J."/>
            <person name="Corre E."/>
            <person name="Da Silva C."/>
            <person name="Delage L."/>
            <person name="Delaroque N."/>
            <person name="Dittami S.M."/>
            <person name="Doulbeau S."/>
            <person name="Elias M."/>
            <person name="Farnham G."/>
            <person name="Gachon C.M."/>
            <person name="Gschloessl B."/>
            <person name="Heesch S."/>
            <person name="Jabbari K."/>
            <person name="Jubin C."/>
            <person name="Kawai H."/>
            <person name="Kimura K."/>
            <person name="Kloareg B."/>
            <person name="Kupper F.C."/>
            <person name="Lang D."/>
            <person name="Le Bail A."/>
            <person name="Leblanc C."/>
            <person name="Lerouge P."/>
            <person name="Lohr M."/>
            <person name="Lopez P.J."/>
            <person name="Martens C."/>
            <person name="Maumus F."/>
            <person name="Michel G."/>
            <person name="Miranda-Saavedra D."/>
            <person name="Morales J."/>
            <person name="Moreau H."/>
            <person name="Motomura T."/>
            <person name="Nagasato C."/>
            <person name="Napoli C.A."/>
            <person name="Nelson D.R."/>
            <person name="Nyvall-Collen P."/>
            <person name="Peters A.F."/>
            <person name="Pommier C."/>
            <person name="Potin P."/>
            <person name="Poulain J."/>
            <person name="Quesneville H."/>
            <person name="Read B."/>
            <person name="Rensing S.A."/>
            <person name="Ritter A."/>
            <person name="Rousvoal S."/>
            <person name="Samanta M."/>
            <person name="Samson G."/>
            <person name="Schroeder D.C."/>
            <person name="Segurens B."/>
            <person name="Strittmatter M."/>
            <person name="Tonon T."/>
            <person name="Tregear J.W."/>
            <person name="Valentin K."/>
            <person name="von Dassow P."/>
            <person name="Yamagishi T."/>
            <person name="Van de Peer Y."/>
            <person name="Wincker P."/>
        </authorList>
    </citation>
    <scope>NUCLEOTIDE SEQUENCE [LARGE SCALE GENOMIC DNA]</scope>
    <source>
        <strain evidence="3">Ec32 / CCAP1310/4</strain>
    </source>
</reference>